<proteinExistence type="predicted"/>
<sequence>MIRDEMPHLRTWIRGSEWQRMCLRQHSYPFFCNPDTAICRKKSFNQKTIIRDKRKSLYQETKNPSVILIPLLLQKNLQKETDDSINSTSACILTIPIQFKSEEG</sequence>
<dbReference type="AlphaFoldDB" id="A0A1Y1N309"/>
<organism evidence="1">
    <name type="scientific">Photinus pyralis</name>
    <name type="common">Common eastern firefly</name>
    <name type="synonym">Lampyris pyralis</name>
    <dbReference type="NCBI Taxonomy" id="7054"/>
    <lineage>
        <taxon>Eukaryota</taxon>
        <taxon>Metazoa</taxon>
        <taxon>Ecdysozoa</taxon>
        <taxon>Arthropoda</taxon>
        <taxon>Hexapoda</taxon>
        <taxon>Insecta</taxon>
        <taxon>Pterygota</taxon>
        <taxon>Neoptera</taxon>
        <taxon>Endopterygota</taxon>
        <taxon>Coleoptera</taxon>
        <taxon>Polyphaga</taxon>
        <taxon>Elateriformia</taxon>
        <taxon>Elateroidea</taxon>
        <taxon>Lampyridae</taxon>
        <taxon>Lampyrinae</taxon>
        <taxon>Photinus</taxon>
    </lineage>
</organism>
<dbReference type="EMBL" id="GEZM01013899">
    <property type="protein sequence ID" value="JAV92263.1"/>
    <property type="molecule type" value="Transcribed_RNA"/>
</dbReference>
<protein>
    <submittedName>
        <fullName evidence="1">Uncharacterized protein</fullName>
    </submittedName>
</protein>
<evidence type="ECO:0000313" key="1">
    <source>
        <dbReference type="EMBL" id="JAV92263.1"/>
    </source>
</evidence>
<accession>A0A1Y1N309</accession>
<reference evidence="1" key="1">
    <citation type="journal article" date="2016" name="Sci. Rep.">
        <title>Molecular characterization of firefly nuptial gifts: a multi-omics approach sheds light on postcopulatory sexual selection.</title>
        <authorList>
            <person name="Al-Wathiqui N."/>
            <person name="Fallon T.R."/>
            <person name="South A."/>
            <person name="Weng J.K."/>
            <person name="Lewis S.M."/>
        </authorList>
    </citation>
    <scope>NUCLEOTIDE SEQUENCE</scope>
</reference>
<name>A0A1Y1N309_PHOPY</name>